<dbReference type="Proteomes" id="UP000006001">
    <property type="component" value="Unassembled WGS sequence"/>
</dbReference>
<evidence type="ECO:0000256" key="11">
    <source>
        <dbReference type="ARBA" id="ARBA00022840"/>
    </source>
</evidence>
<name>D0WIY7_SLAES</name>
<evidence type="ECO:0000256" key="7">
    <source>
        <dbReference type="ARBA" id="ARBA00022490"/>
    </source>
</evidence>
<reference evidence="17" key="1">
    <citation type="submission" date="2009-10" db="EMBL/GenBank/DDBJ databases">
        <authorList>
            <person name="Weinstock G."/>
            <person name="Sodergren E."/>
            <person name="Clifton S."/>
            <person name="Fulton L."/>
            <person name="Fulton B."/>
            <person name="Courtney L."/>
            <person name="Fronick C."/>
            <person name="Harrison M."/>
            <person name="Strong C."/>
            <person name="Farmer C."/>
            <person name="Delahaunty K."/>
            <person name="Markovic C."/>
            <person name="Hall O."/>
            <person name="Minx P."/>
            <person name="Tomlinson C."/>
            <person name="Mitreva M."/>
            <person name="Nelson J."/>
            <person name="Hou S."/>
            <person name="Wollam A."/>
            <person name="Pepin K.H."/>
            <person name="Johnson M."/>
            <person name="Bhonagiri V."/>
            <person name="Nash W.E."/>
            <person name="Warren W."/>
            <person name="Chinwalla A."/>
            <person name="Mardis E.R."/>
            <person name="Wilson R.K."/>
        </authorList>
    </citation>
    <scope>NUCLEOTIDE SEQUENCE [LARGE SCALE GENOMIC DNA]</scope>
    <source>
        <strain evidence="17">ATCC 700122</strain>
    </source>
</reference>
<dbReference type="InterPro" id="IPR004619">
    <property type="entry name" value="Type_III_PanK"/>
</dbReference>
<comment type="subunit">
    <text evidence="5 16">Homodimer.</text>
</comment>
<comment type="cofactor">
    <cofactor evidence="2">
        <name>K(+)</name>
        <dbReference type="ChEBI" id="CHEBI:29103"/>
    </cofactor>
</comment>
<dbReference type="EMBL" id="ACUX02000019">
    <property type="protein sequence ID" value="EEZ60335.1"/>
    <property type="molecule type" value="Genomic_DNA"/>
</dbReference>
<evidence type="ECO:0000256" key="2">
    <source>
        <dbReference type="ARBA" id="ARBA00001958"/>
    </source>
</evidence>
<keyword evidence="10 16" id="KW-0418">Kinase</keyword>
<evidence type="ECO:0000256" key="6">
    <source>
        <dbReference type="ARBA" id="ARBA00012102"/>
    </source>
</evidence>
<evidence type="ECO:0000256" key="5">
    <source>
        <dbReference type="ARBA" id="ARBA00011738"/>
    </source>
</evidence>
<feature type="binding site" evidence="16">
    <location>
        <begin position="15"/>
        <end position="22"/>
    </location>
    <ligand>
        <name>ATP</name>
        <dbReference type="ChEBI" id="CHEBI:30616"/>
    </ligand>
</feature>
<evidence type="ECO:0000313" key="17">
    <source>
        <dbReference type="EMBL" id="EEZ60335.1"/>
    </source>
</evidence>
<dbReference type="HOGENOM" id="CLU_066627_1_0_11"/>
<gene>
    <name evidence="16 17" type="primary">coaX</name>
    <name evidence="17" type="ORF">HMPREF0762_01812</name>
</gene>
<keyword evidence="11 16" id="KW-0067">ATP-binding</keyword>
<feature type="binding site" evidence="16">
    <location>
        <begin position="117"/>
        <end position="120"/>
    </location>
    <ligand>
        <name>substrate</name>
    </ligand>
</feature>
<dbReference type="GO" id="GO:0005524">
    <property type="term" value="F:ATP binding"/>
    <property type="evidence" value="ECO:0007669"/>
    <property type="project" value="UniProtKB-UniRule"/>
</dbReference>
<evidence type="ECO:0000256" key="13">
    <source>
        <dbReference type="ARBA" id="ARBA00022993"/>
    </source>
</evidence>
<keyword evidence="12 16" id="KW-0630">Potassium</keyword>
<comment type="cofactor">
    <cofactor evidence="16">
        <name>NH4(+)</name>
        <dbReference type="ChEBI" id="CHEBI:28938"/>
    </cofactor>
    <cofactor evidence="16">
        <name>K(+)</name>
        <dbReference type="ChEBI" id="CHEBI:29103"/>
    </cofactor>
    <text evidence="16">A monovalent cation. Ammonium or potassium.</text>
</comment>
<evidence type="ECO:0000256" key="1">
    <source>
        <dbReference type="ARBA" id="ARBA00001206"/>
    </source>
</evidence>
<keyword evidence="18" id="KW-1185">Reference proteome</keyword>
<comment type="caution">
    <text evidence="17">The sequence shown here is derived from an EMBL/GenBank/DDBJ whole genome shotgun (WGS) entry which is preliminary data.</text>
</comment>
<dbReference type="Pfam" id="PF03309">
    <property type="entry name" value="Pan_kinase"/>
    <property type="match status" value="1"/>
</dbReference>
<comment type="function">
    <text evidence="16">Catalyzes the phosphorylation of pantothenate (Pan), the first step in CoA biosynthesis.</text>
</comment>
<evidence type="ECO:0000256" key="8">
    <source>
        <dbReference type="ARBA" id="ARBA00022679"/>
    </source>
</evidence>
<dbReference type="Gene3D" id="3.30.420.40">
    <property type="match status" value="2"/>
</dbReference>
<feature type="active site" description="Proton acceptor" evidence="16">
    <location>
        <position position="119"/>
    </location>
</feature>
<evidence type="ECO:0000256" key="10">
    <source>
        <dbReference type="ARBA" id="ARBA00022777"/>
    </source>
</evidence>
<comment type="subcellular location">
    <subcellularLocation>
        <location evidence="3 16">Cytoplasm</location>
    </subcellularLocation>
</comment>
<comment type="catalytic activity">
    <reaction evidence="1 16">
        <text>(R)-pantothenate + ATP = (R)-4'-phosphopantothenate + ADP + H(+)</text>
        <dbReference type="Rhea" id="RHEA:16373"/>
        <dbReference type="ChEBI" id="CHEBI:10986"/>
        <dbReference type="ChEBI" id="CHEBI:15378"/>
        <dbReference type="ChEBI" id="CHEBI:29032"/>
        <dbReference type="ChEBI" id="CHEBI:30616"/>
        <dbReference type="ChEBI" id="CHEBI:456216"/>
        <dbReference type="EC" id="2.7.1.33"/>
    </reaction>
</comment>
<dbReference type="GO" id="GO:0046872">
    <property type="term" value="F:metal ion binding"/>
    <property type="evidence" value="ECO:0007669"/>
    <property type="project" value="UniProtKB-KW"/>
</dbReference>
<dbReference type="SUPFAM" id="SSF53067">
    <property type="entry name" value="Actin-like ATPase domain"/>
    <property type="match status" value="2"/>
</dbReference>
<dbReference type="PANTHER" id="PTHR34265">
    <property type="entry name" value="TYPE III PANTOTHENATE KINASE"/>
    <property type="match status" value="1"/>
</dbReference>
<protein>
    <recommendedName>
        <fullName evidence="15 16">Type III pantothenate kinase</fullName>
        <ecNumber evidence="6 16">2.7.1.33</ecNumber>
    </recommendedName>
    <alternativeName>
        <fullName evidence="16">PanK-III</fullName>
    </alternativeName>
    <alternativeName>
        <fullName evidence="16">Pantothenic acid kinase</fullName>
    </alternativeName>
</protein>
<organism evidence="17 18">
    <name type="scientific">Slackia exigua (strain ATCC 700122 / DSM 15923 / CIP 105133 / JCM 11022 / KCTC 5966 / S-7)</name>
    <dbReference type="NCBI Taxonomy" id="649764"/>
    <lineage>
        <taxon>Bacteria</taxon>
        <taxon>Bacillati</taxon>
        <taxon>Actinomycetota</taxon>
        <taxon>Coriobacteriia</taxon>
        <taxon>Eggerthellales</taxon>
        <taxon>Eggerthellaceae</taxon>
        <taxon>Slackia</taxon>
    </lineage>
</organism>
<comment type="similarity">
    <text evidence="14 16">Belongs to the type III pantothenate kinase family.</text>
</comment>
<feature type="binding site" evidence="16">
    <location>
        <position position="139"/>
    </location>
    <ligand>
        <name>K(+)</name>
        <dbReference type="ChEBI" id="CHEBI:29103"/>
    </ligand>
</feature>
<comment type="caution">
    <text evidence="16">Lacks conserved residue(s) required for the propagation of feature annotation.</text>
</comment>
<dbReference type="eggNOG" id="COG1521">
    <property type="taxonomic scope" value="Bacteria"/>
</dbReference>
<dbReference type="CDD" id="cd24015">
    <property type="entry name" value="ASKHA_NBD_PanK-III"/>
    <property type="match status" value="1"/>
</dbReference>
<dbReference type="GO" id="GO:0004594">
    <property type="term" value="F:pantothenate kinase activity"/>
    <property type="evidence" value="ECO:0007669"/>
    <property type="project" value="UniProtKB-UniRule"/>
</dbReference>
<dbReference type="EC" id="2.7.1.33" evidence="6 16"/>
<evidence type="ECO:0000256" key="14">
    <source>
        <dbReference type="ARBA" id="ARBA00038036"/>
    </source>
</evidence>
<feature type="binding site" evidence="16">
    <location>
        <position position="194"/>
    </location>
    <ligand>
        <name>substrate</name>
    </ligand>
</feature>
<sequence>MQYEKVGTNVVFIVDIGNTNVTLGLMEGRGRLTWQLRMPTDKRLTVEEFMAAFESVMGSHTFARDAIEGAIVSSVVPELTDAMSAAVEAKTGVRPLIVHTGLALGIDIDIDTPDRLGVDMIADAVGAVNEYEGSLCIFDLGTATTCSVVRADRAYIGSIIMPGVAISQNALTAAASQLPFVKFEQPRGLIGRTTVDSMRSGLVHANAAMIDGLVDRVSDELGESVTAILTGGISKLIVPACRRPVVYDADLLLKGLWDIYRLNAG</sequence>
<dbReference type="STRING" id="649764.HMPREF0762_01812"/>
<comment type="pathway">
    <text evidence="4 16">Cofactor biosynthesis; coenzyme A biosynthesis; CoA from (R)-pantothenate: step 1/5.</text>
</comment>
<keyword evidence="7 16" id="KW-0963">Cytoplasm</keyword>
<dbReference type="HAMAP" id="MF_01274">
    <property type="entry name" value="Pantothen_kinase_3"/>
    <property type="match status" value="1"/>
</dbReference>
<evidence type="ECO:0000256" key="12">
    <source>
        <dbReference type="ARBA" id="ARBA00022958"/>
    </source>
</evidence>
<dbReference type="PANTHER" id="PTHR34265:SF1">
    <property type="entry name" value="TYPE III PANTOTHENATE KINASE"/>
    <property type="match status" value="1"/>
</dbReference>
<dbReference type="AlphaFoldDB" id="D0WIY7"/>
<feature type="binding site" evidence="16">
    <location>
        <position position="142"/>
    </location>
    <ligand>
        <name>ATP</name>
        <dbReference type="ChEBI" id="CHEBI:30616"/>
    </ligand>
</feature>
<evidence type="ECO:0000256" key="9">
    <source>
        <dbReference type="ARBA" id="ARBA00022741"/>
    </source>
</evidence>
<keyword evidence="16" id="KW-0479">Metal-binding</keyword>
<accession>D0WIY7</accession>
<evidence type="ECO:0000256" key="4">
    <source>
        <dbReference type="ARBA" id="ARBA00005225"/>
    </source>
</evidence>
<dbReference type="GO" id="GO:0015937">
    <property type="term" value="P:coenzyme A biosynthetic process"/>
    <property type="evidence" value="ECO:0007669"/>
    <property type="project" value="UniProtKB-UniRule"/>
</dbReference>
<keyword evidence="8 16" id="KW-0808">Transferase</keyword>
<keyword evidence="9 16" id="KW-0547">Nucleotide-binding</keyword>
<keyword evidence="13 16" id="KW-0173">Coenzyme A biosynthesis</keyword>
<dbReference type="UniPathway" id="UPA00241">
    <property type="reaction ID" value="UER00352"/>
</dbReference>
<evidence type="ECO:0000256" key="15">
    <source>
        <dbReference type="ARBA" id="ARBA00040883"/>
    </source>
</evidence>
<proteinExistence type="inferred from homology"/>
<dbReference type="NCBIfam" id="TIGR00671">
    <property type="entry name" value="baf"/>
    <property type="match status" value="1"/>
</dbReference>
<dbReference type="GO" id="GO:0005737">
    <property type="term" value="C:cytoplasm"/>
    <property type="evidence" value="ECO:0007669"/>
    <property type="project" value="UniProtKB-SubCell"/>
</dbReference>
<evidence type="ECO:0000256" key="3">
    <source>
        <dbReference type="ARBA" id="ARBA00004496"/>
    </source>
</evidence>
<dbReference type="InterPro" id="IPR043129">
    <property type="entry name" value="ATPase_NBD"/>
</dbReference>
<evidence type="ECO:0000313" key="18">
    <source>
        <dbReference type="Proteomes" id="UP000006001"/>
    </source>
</evidence>
<evidence type="ECO:0000256" key="16">
    <source>
        <dbReference type="HAMAP-Rule" id="MF_01274"/>
    </source>
</evidence>